<dbReference type="InterPro" id="IPR013986">
    <property type="entry name" value="DExx_box_DNA_helicase_dom_sf"/>
</dbReference>
<evidence type="ECO:0000256" key="2">
    <source>
        <dbReference type="ARBA" id="ARBA00022741"/>
    </source>
</evidence>
<evidence type="ECO:0000256" key="5">
    <source>
        <dbReference type="ARBA" id="ARBA00022840"/>
    </source>
</evidence>
<dbReference type="PROSITE" id="PS51217">
    <property type="entry name" value="UVRD_HELICASE_CTER"/>
    <property type="match status" value="1"/>
</dbReference>
<dbReference type="GO" id="GO:0016887">
    <property type="term" value="F:ATP hydrolysis activity"/>
    <property type="evidence" value="ECO:0007669"/>
    <property type="project" value="RHEA"/>
</dbReference>
<protein>
    <recommendedName>
        <fullName evidence="9">DNA 3'-5' helicase</fullName>
        <ecNumber evidence="9">5.6.2.4</ecNumber>
    </recommendedName>
</protein>
<dbReference type="EMBL" id="CP012098">
    <property type="protein sequence ID" value="AQP40212.1"/>
    <property type="molecule type" value="Genomic_DNA"/>
</dbReference>
<evidence type="ECO:0000256" key="10">
    <source>
        <dbReference type="ARBA" id="ARBA00048988"/>
    </source>
</evidence>
<dbReference type="Gene3D" id="1.10.10.160">
    <property type="match status" value="1"/>
</dbReference>
<evidence type="ECO:0000256" key="11">
    <source>
        <dbReference type="PROSITE-ProRule" id="PRU00560"/>
    </source>
</evidence>
<gene>
    <name evidence="14" type="ORF">DO83_11900</name>
</gene>
<sequence length="629" mass="75163">MRSRNWRQHLHSQLSKAQKEAVMHKDGPMMVLAGPGSGKTLVITKRIQYLISRYQIPPQRILVITFTRAAANEMKERFWRLAGETLPVSFGTFHSVFFTILKYAYHYSADNILPEHKKYDFIREIITDHELEIDDEADFMRQIIQEISLVKGQMIPLAYYHSGCCGDEVFKEIYRAYEEKLHENRWIDFDDILVYTYELLKEREDIRKAWQQKFPYILIDEFQDINKIQYEIVKMLAGETKNLFIVGDDDQSIYKFRGARPELMLNFPKDFENTRQVILNRNYRCGEEIVQVAEDIISYNTKRFEKKMQAREDAASMVEVRTFKDHYEENKHIIYTIKEEMAKKTPLSQIAILYRTNQGPRQLIAALMAYNIPFYMQDAVPNLFDHWISKNIIDYMHLAMGDRKRSTFLRVMNRPKRYISREYLTESQVSFDDLLEKVKDKPWLYEYVEDFKEDLRIMKNMTPLMAINYIRKSVGYNAYLAEYARFRKIQEEEFTQVLEELQESAKGYDTYEAWFDHIKEYTEELNRQSKENQKEKEGVVVSTMHSTKGLEFERVFLPDVNEDVIPHKKSMKEEDVEEERRLFYVGVTRAKKYLHILSVKKLYNKDSRPSRFVEELRSRQEKRGVLHGK</sequence>
<dbReference type="PANTHER" id="PTHR11070:SF2">
    <property type="entry name" value="ATP-DEPENDENT DNA HELICASE SRS2"/>
    <property type="match status" value="1"/>
</dbReference>
<dbReference type="RefSeq" id="WP_167543166.1">
    <property type="nucleotide sequence ID" value="NZ_CP012098.1"/>
</dbReference>
<comment type="catalytic activity">
    <reaction evidence="8">
        <text>Couples ATP hydrolysis with the unwinding of duplex DNA by translocating in the 3'-5' direction.</text>
        <dbReference type="EC" id="5.6.2.4"/>
    </reaction>
</comment>
<comment type="catalytic activity">
    <reaction evidence="10">
        <text>ATP + H2O = ADP + phosphate + H(+)</text>
        <dbReference type="Rhea" id="RHEA:13065"/>
        <dbReference type="ChEBI" id="CHEBI:15377"/>
        <dbReference type="ChEBI" id="CHEBI:15378"/>
        <dbReference type="ChEBI" id="CHEBI:30616"/>
        <dbReference type="ChEBI" id="CHEBI:43474"/>
        <dbReference type="ChEBI" id="CHEBI:456216"/>
        <dbReference type="EC" id="5.6.2.4"/>
    </reaction>
</comment>
<evidence type="ECO:0000256" key="8">
    <source>
        <dbReference type="ARBA" id="ARBA00034617"/>
    </source>
</evidence>
<dbReference type="InterPro" id="IPR014017">
    <property type="entry name" value="DNA_helicase_UvrD-like_C"/>
</dbReference>
<organism evidence="14 15">
    <name type="scientific">Anaerostipes hadrus</name>
    <dbReference type="NCBI Taxonomy" id="649756"/>
    <lineage>
        <taxon>Bacteria</taxon>
        <taxon>Bacillati</taxon>
        <taxon>Bacillota</taxon>
        <taxon>Clostridia</taxon>
        <taxon>Lachnospirales</taxon>
        <taxon>Lachnospiraceae</taxon>
        <taxon>Anaerostipes</taxon>
    </lineage>
</organism>
<evidence type="ECO:0000313" key="15">
    <source>
        <dbReference type="Proteomes" id="UP000188159"/>
    </source>
</evidence>
<dbReference type="GO" id="GO:0000725">
    <property type="term" value="P:recombinational repair"/>
    <property type="evidence" value="ECO:0007669"/>
    <property type="project" value="TreeGrafter"/>
</dbReference>
<dbReference type="EC" id="5.6.2.4" evidence="9"/>
<feature type="domain" description="UvrD-like helicase ATP-binding" evidence="12">
    <location>
        <begin position="12"/>
        <end position="286"/>
    </location>
</feature>
<dbReference type="Gene3D" id="1.10.486.10">
    <property type="entry name" value="PCRA, domain 4"/>
    <property type="match status" value="1"/>
</dbReference>
<dbReference type="GO" id="GO:0003677">
    <property type="term" value="F:DNA binding"/>
    <property type="evidence" value="ECO:0007669"/>
    <property type="project" value="UniProtKB-KW"/>
</dbReference>
<reference evidence="14 15" key="1">
    <citation type="journal article" date="2016" name="Sci. Rep.">
        <title>Accelerated dysbiosis of gut microbiota during aggravation of DSS-induced colitis by a butyrate-producing bacterium.</title>
        <authorList>
            <person name="Zhang Q."/>
            <person name="Wu Y."/>
            <person name="Wang J."/>
            <person name="Wu G."/>
            <person name="Long W."/>
            <person name="Xue Z."/>
            <person name="Wang L."/>
            <person name="Zhang X."/>
            <person name="Pang X."/>
            <person name="Zhao Y."/>
            <person name="Zhao L."/>
            <person name="Zhang C."/>
        </authorList>
    </citation>
    <scope>NUCLEOTIDE SEQUENCE [LARGE SCALE GENOMIC DNA]</scope>
    <source>
        <strain evidence="14 15">BPB5</strain>
    </source>
</reference>
<dbReference type="GO" id="GO:0043138">
    <property type="term" value="F:3'-5' DNA helicase activity"/>
    <property type="evidence" value="ECO:0007669"/>
    <property type="project" value="UniProtKB-EC"/>
</dbReference>
<dbReference type="SUPFAM" id="SSF52540">
    <property type="entry name" value="P-loop containing nucleoside triphosphate hydrolases"/>
    <property type="match status" value="1"/>
</dbReference>
<dbReference type="GO" id="GO:0005829">
    <property type="term" value="C:cytosol"/>
    <property type="evidence" value="ECO:0007669"/>
    <property type="project" value="TreeGrafter"/>
</dbReference>
<dbReference type="Gene3D" id="3.40.50.300">
    <property type="entry name" value="P-loop containing nucleotide triphosphate hydrolases"/>
    <property type="match status" value="2"/>
</dbReference>
<dbReference type="InterPro" id="IPR027417">
    <property type="entry name" value="P-loop_NTPase"/>
</dbReference>
<evidence type="ECO:0000256" key="3">
    <source>
        <dbReference type="ARBA" id="ARBA00022801"/>
    </source>
</evidence>
<proteinExistence type="inferred from homology"/>
<keyword evidence="5 11" id="KW-0067">ATP-binding</keyword>
<dbReference type="Pfam" id="PF00580">
    <property type="entry name" value="UvrD-helicase"/>
    <property type="match status" value="1"/>
</dbReference>
<evidence type="ECO:0000256" key="7">
    <source>
        <dbReference type="ARBA" id="ARBA00023235"/>
    </source>
</evidence>
<keyword evidence="6" id="KW-0238">DNA-binding</keyword>
<accession>A0A1Q2C8Y8</accession>
<evidence type="ECO:0000256" key="9">
    <source>
        <dbReference type="ARBA" id="ARBA00034808"/>
    </source>
</evidence>
<dbReference type="AlphaFoldDB" id="A0A1Q2C8Y8"/>
<evidence type="ECO:0000256" key="4">
    <source>
        <dbReference type="ARBA" id="ARBA00022806"/>
    </source>
</evidence>
<dbReference type="GO" id="GO:0005524">
    <property type="term" value="F:ATP binding"/>
    <property type="evidence" value="ECO:0007669"/>
    <property type="project" value="UniProtKB-UniRule"/>
</dbReference>
<keyword evidence="7" id="KW-0413">Isomerase</keyword>
<evidence type="ECO:0000256" key="1">
    <source>
        <dbReference type="ARBA" id="ARBA00009922"/>
    </source>
</evidence>
<dbReference type="InterPro" id="IPR014016">
    <property type="entry name" value="UvrD-like_ATP-bd"/>
</dbReference>
<evidence type="ECO:0000259" key="13">
    <source>
        <dbReference type="PROSITE" id="PS51217"/>
    </source>
</evidence>
<comment type="similarity">
    <text evidence="1">Belongs to the helicase family. UvrD subfamily.</text>
</comment>
<dbReference type="PROSITE" id="PS51198">
    <property type="entry name" value="UVRD_HELICASE_ATP_BIND"/>
    <property type="match status" value="1"/>
</dbReference>
<evidence type="ECO:0000313" key="14">
    <source>
        <dbReference type="EMBL" id="AQP40212.1"/>
    </source>
</evidence>
<dbReference type="PANTHER" id="PTHR11070">
    <property type="entry name" value="UVRD / RECB / PCRA DNA HELICASE FAMILY MEMBER"/>
    <property type="match status" value="1"/>
</dbReference>
<feature type="domain" description="UvrD-like helicase C-terminal" evidence="13">
    <location>
        <begin position="287"/>
        <end position="549"/>
    </location>
</feature>
<dbReference type="Proteomes" id="UP000188159">
    <property type="component" value="Chromosome"/>
</dbReference>
<name>A0A1Q2C8Y8_ANAHA</name>
<dbReference type="Pfam" id="PF13361">
    <property type="entry name" value="UvrD_C"/>
    <property type="match status" value="1"/>
</dbReference>
<evidence type="ECO:0000256" key="6">
    <source>
        <dbReference type="ARBA" id="ARBA00023125"/>
    </source>
</evidence>
<dbReference type="CDD" id="cd17932">
    <property type="entry name" value="DEXQc_UvrD"/>
    <property type="match status" value="1"/>
</dbReference>
<keyword evidence="2 11" id="KW-0547">Nucleotide-binding</keyword>
<evidence type="ECO:0000259" key="12">
    <source>
        <dbReference type="PROSITE" id="PS51198"/>
    </source>
</evidence>
<keyword evidence="3 11" id="KW-0378">Hydrolase</keyword>
<feature type="binding site" evidence="11">
    <location>
        <begin position="33"/>
        <end position="40"/>
    </location>
    <ligand>
        <name>ATP</name>
        <dbReference type="ChEBI" id="CHEBI:30616"/>
    </ligand>
</feature>
<dbReference type="InterPro" id="IPR000212">
    <property type="entry name" value="DNA_helicase_UvrD/REP"/>
</dbReference>
<dbReference type="GO" id="GO:0033202">
    <property type="term" value="C:DNA helicase complex"/>
    <property type="evidence" value="ECO:0007669"/>
    <property type="project" value="TreeGrafter"/>
</dbReference>
<keyword evidence="4 11" id="KW-0347">Helicase</keyword>